<proteinExistence type="predicted"/>
<name>A0A7G2CSW4_9TRYP</name>
<keyword evidence="4" id="KW-1185">Reference proteome</keyword>
<reference evidence="3 4" key="1">
    <citation type="submission" date="2020-08" db="EMBL/GenBank/DDBJ databases">
        <authorList>
            <person name="Newling K."/>
            <person name="Davey J."/>
            <person name="Forrester S."/>
        </authorList>
    </citation>
    <scope>NUCLEOTIDE SEQUENCE [LARGE SCALE GENOMIC DNA]</scope>
    <source>
        <strain evidence="4">Crithidia deanei Carvalho (ATCC PRA-265)</strain>
    </source>
</reference>
<dbReference type="AlphaFoldDB" id="A0A7G2CSW4"/>
<evidence type="ECO:0000259" key="2">
    <source>
        <dbReference type="Pfam" id="PF01575"/>
    </source>
</evidence>
<dbReference type="InterPro" id="IPR029069">
    <property type="entry name" value="HotDog_dom_sf"/>
</dbReference>
<dbReference type="OrthoDB" id="3592703at2759"/>
<dbReference type="Gene3D" id="3.10.129.10">
    <property type="entry name" value="Hotdog Thioesterase"/>
    <property type="match status" value="1"/>
</dbReference>
<dbReference type="SUPFAM" id="SSF54637">
    <property type="entry name" value="Thioesterase/thiol ester dehydrase-isomerase"/>
    <property type="match status" value="1"/>
</dbReference>
<dbReference type="VEuPathDB" id="TriTrypDB:ADEAN_000966000"/>
<gene>
    <name evidence="3" type="ORF">ADEAN_000966000</name>
</gene>
<dbReference type="EMBL" id="LR877168">
    <property type="protein sequence ID" value="CAD2222121.1"/>
    <property type="molecule type" value="Genomic_DNA"/>
</dbReference>
<dbReference type="InterPro" id="IPR002539">
    <property type="entry name" value="MaoC-like_dom"/>
</dbReference>
<dbReference type="Pfam" id="PF01575">
    <property type="entry name" value="MaoC_dehydratas"/>
    <property type="match status" value="1"/>
</dbReference>
<sequence>MSQRVLRVGMTATKRVQITQDAVTKFGDLVGDYNPIHSDLKAAKAAGFPNTICYGALTGSLFSGLMATELPGPNTVHLSQTLSHQAPVFVGEEIKLEVELTGFRRDKGLMRFRTTITKKNKDSGEELCAYGESVGINKFVIFEGDTPEWQKDGSAAEWRK</sequence>
<dbReference type="PANTHER" id="PTHR43437:SF3">
    <property type="entry name" value="HYDROXYACYL-THIOESTER DEHYDRATASE TYPE 2, MITOCHONDRIAL"/>
    <property type="match status" value="1"/>
</dbReference>
<dbReference type="GO" id="GO:0005739">
    <property type="term" value="C:mitochondrion"/>
    <property type="evidence" value="ECO:0007669"/>
    <property type="project" value="TreeGrafter"/>
</dbReference>
<evidence type="ECO:0000313" key="4">
    <source>
        <dbReference type="Proteomes" id="UP000515908"/>
    </source>
</evidence>
<keyword evidence="1" id="KW-0456">Lyase</keyword>
<dbReference type="InterPro" id="IPR050965">
    <property type="entry name" value="UPF0336/Enoyl-CoA_hydratase"/>
</dbReference>
<evidence type="ECO:0000313" key="3">
    <source>
        <dbReference type="EMBL" id="CAD2222121.1"/>
    </source>
</evidence>
<dbReference type="GO" id="GO:0006633">
    <property type="term" value="P:fatty acid biosynthetic process"/>
    <property type="evidence" value="ECO:0007669"/>
    <property type="project" value="TreeGrafter"/>
</dbReference>
<organism evidence="3 4">
    <name type="scientific">Angomonas deanei</name>
    <dbReference type="NCBI Taxonomy" id="59799"/>
    <lineage>
        <taxon>Eukaryota</taxon>
        <taxon>Discoba</taxon>
        <taxon>Euglenozoa</taxon>
        <taxon>Kinetoplastea</taxon>
        <taxon>Metakinetoplastina</taxon>
        <taxon>Trypanosomatida</taxon>
        <taxon>Trypanosomatidae</taxon>
        <taxon>Strigomonadinae</taxon>
        <taxon>Angomonas</taxon>
    </lineage>
</organism>
<dbReference type="PANTHER" id="PTHR43437">
    <property type="entry name" value="HYDROXYACYL-THIOESTER DEHYDRATASE TYPE 2, MITOCHONDRIAL-RELATED"/>
    <property type="match status" value="1"/>
</dbReference>
<dbReference type="Proteomes" id="UP000515908">
    <property type="component" value="Chromosome 24"/>
</dbReference>
<dbReference type="CDD" id="cd03449">
    <property type="entry name" value="R_hydratase"/>
    <property type="match status" value="1"/>
</dbReference>
<accession>A0A7G2CSW4</accession>
<feature type="domain" description="MaoC-like" evidence="2">
    <location>
        <begin position="12"/>
        <end position="108"/>
    </location>
</feature>
<dbReference type="GO" id="GO:0019171">
    <property type="term" value="F:(3R)-hydroxyacyl-[acyl-carrier-protein] dehydratase activity"/>
    <property type="evidence" value="ECO:0007669"/>
    <property type="project" value="TreeGrafter"/>
</dbReference>
<dbReference type="FunFam" id="3.10.129.10:FF:000042">
    <property type="entry name" value="MaoC domain protein dehydratase"/>
    <property type="match status" value="1"/>
</dbReference>
<protein>
    <submittedName>
        <fullName evidence="3">N-terminal half of MaoC dehydratase/MaoC like domain containing protein, putative</fullName>
    </submittedName>
</protein>
<evidence type="ECO:0000256" key="1">
    <source>
        <dbReference type="ARBA" id="ARBA00023239"/>
    </source>
</evidence>